<evidence type="ECO:0000313" key="1">
    <source>
        <dbReference type="EMBL" id="KAK2164015.1"/>
    </source>
</evidence>
<accession>A0AAD9K442</accession>
<dbReference type="EMBL" id="JAODUP010000070">
    <property type="protein sequence ID" value="KAK2164015.1"/>
    <property type="molecule type" value="Genomic_DNA"/>
</dbReference>
<protein>
    <submittedName>
        <fullName evidence="1">Uncharacterized protein</fullName>
    </submittedName>
</protein>
<gene>
    <name evidence="1" type="ORF">LSH36_70g02038</name>
</gene>
<dbReference type="Proteomes" id="UP001208570">
    <property type="component" value="Unassembled WGS sequence"/>
</dbReference>
<sequence>MVYCPNPVFAYREVSVLLLVEIFCGSLLRHKPVQEKHNHWVSGRYTFTSWCQLCYAYSPVTHLGQSEWSFKLETWNLFAHANHL</sequence>
<reference evidence="1" key="1">
    <citation type="journal article" date="2023" name="Mol. Biol. Evol.">
        <title>Third-Generation Sequencing Reveals the Adaptive Role of the Epigenome in Three Deep-Sea Polychaetes.</title>
        <authorList>
            <person name="Perez M."/>
            <person name="Aroh O."/>
            <person name="Sun Y."/>
            <person name="Lan Y."/>
            <person name="Juniper S.K."/>
            <person name="Young C.R."/>
            <person name="Angers B."/>
            <person name="Qian P.Y."/>
        </authorList>
    </citation>
    <scope>NUCLEOTIDE SEQUENCE</scope>
    <source>
        <strain evidence="1">P08H-3</strain>
    </source>
</reference>
<evidence type="ECO:0000313" key="2">
    <source>
        <dbReference type="Proteomes" id="UP001208570"/>
    </source>
</evidence>
<organism evidence="1 2">
    <name type="scientific">Paralvinella palmiformis</name>
    <dbReference type="NCBI Taxonomy" id="53620"/>
    <lineage>
        <taxon>Eukaryota</taxon>
        <taxon>Metazoa</taxon>
        <taxon>Spiralia</taxon>
        <taxon>Lophotrochozoa</taxon>
        <taxon>Annelida</taxon>
        <taxon>Polychaeta</taxon>
        <taxon>Sedentaria</taxon>
        <taxon>Canalipalpata</taxon>
        <taxon>Terebellida</taxon>
        <taxon>Terebelliformia</taxon>
        <taxon>Alvinellidae</taxon>
        <taxon>Paralvinella</taxon>
    </lineage>
</organism>
<keyword evidence="2" id="KW-1185">Reference proteome</keyword>
<name>A0AAD9K442_9ANNE</name>
<comment type="caution">
    <text evidence="1">The sequence shown here is derived from an EMBL/GenBank/DDBJ whole genome shotgun (WGS) entry which is preliminary data.</text>
</comment>
<dbReference type="AlphaFoldDB" id="A0AAD9K442"/>
<proteinExistence type="predicted"/>